<keyword evidence="3" id="KW-1185">Reference proteome</keyword>
<dbReference type="EMBL" id="JAULSO010000001">
    <property type="protein sequence ID" value="KAK3695741.1"/>
    <property type="molecule type" value="Genomic_DNA"/>
</dbReference>
<proteinExistence type="predicted"/>
<dbReference type="Proteomes" id="UP001270362">
    <property type="component" value="Unassembled WGS sequence"/>
</dbReference>
<accession>A0AAE1CIB7</accession>
<organism evidence="2 3">
    <name type="scientific">Podospora appendiculata</name>
    <dbReference type="NCBI Taxonomy" id="314037"/>
    <lineage>
        <taxon>Eukaryota</taxon>
        <taxon>Fungi</taxon>
        <taxon>Dikarya</taxon>
        <taxon>Ascomycota</taxon>
        <taxon>Pezizomycotina</taxon>
        <taxon>Sordariomycetes</taxon>
        <taxon>Sordariomycetidae</taxon>
        <taxon>Sordariales</taxon>
        <taxon>Podosporaceae</taxon>
        <taxon>Podospora</taxon>
    </lineage>
</organism>
<feature type="region of interest" description="Disordered" evidence="1">
    <location>
        <begin position="1"/>
        <end position="25"/>
    </location>
</feature>
<evidence type="ECO:0000313" key="3">
    <source>
        <dbReference type="Proteomes" id="UP001270362"/>
    </source>
</evidence>
<name>A0AAE1CIB7_9PEZI</name>
<comment type="caution">
    <text evidence="2">The sequence shown here is derived from an EMBL/GenBank/DDBJ whole genome shotgun (WGS) entry which is preliminary data.</text>
</comment>
<sequence>MSFVSIPSILQQSPTSTRPNSRRDSRVIGIAGHDGFSSTIELLERNQLPKLPTPDYKPLPLRWPFLASLFVFLLGLAGLAEYVARAFPPGLSHEQGPEHDTWRHGGEKDVSGVNMTSFPSNVERPRKQLDLPTPTISNTDNFAQAIAITPVMREPHPPTGSYFQAPTTFYPAWETIANTKDDPYDTWELEPNDPSRGRCLYIRLQVVWMSDPTLSIGNCLMIYTPSSDPYPGSFGGETGQVLNTCDNSQLAALDASAWSGWVNCTTDWWRVYGLLSLISYLPVRDRGERDDGYQLYLNGSVSTSLGVAQQLHQRHCDKELS</sequence>
<reference evidence="2" key="2">
    <citation type="submission" date="2023-06" db="EMBL/GenBank/DDBJ databases">
        <authorList>
            <consortium name="Lawrence Berkeley National Laboratory"/>
            <person name="Haridas S."/>
            <person name="Hensen N."/>
            <person name="Bonometti L."/>
            <person name="Westerberg I."/>
            <person name="Brannstrom I.O."/>
            <person name="Guillou S."/>
            <person name="Cros-Aarteil S."/>
            <person name="Calhoun S."/>
            <person name="Kuo A."/>
            <person name="Mondo S."/>
            <person name="Pangilinan J."/>
            <person name="Riley R."/>
            <person name="Labutti K."/>
            <person name="Andreopoulos B."/>
            <person name="Lipzen A."/>
            <person name="Chen C."/>
            <person name="Yanf M."/>
            <person name="Daum C."/>
            <person name="Ng V."/>
            <person name="Clum A."/>
            <person name="Steindorff A."/>
            <person name="Ohm R."/>
            <person name="Martin F."/>
            <person name="Silar P."/>
            <person name="Natvig D."/>
            <person name="Lalanne C."/>
            <person name="Gautier V."/>
            <person name="Ament-Velasquez S.L."/>
            <person name="Kruys A."/>
            <person name="Hutchinson M.I."/>
            <person name="Powell A.J."/>
            <person name="Barry K."/>
            <person name="Miller A.N."/>
            <person name="Grigoriev I.V."/>
            <person name="Debuchy R."/>
            <person name="Gladieux P."/>
            <person name="Thoren M.H."/>
            <person name="Johannesson H."/>
        </authorList>
    </citation>
    <scope>NUCLEOTIDE SEQUENCE</scope>
    <source>
        <strain evidence="2">CBS 314.62</strain>
    </source>
</reference>
<gene>
    <name evidence="2" type="ORF">B0T22DRAFT_438694</name>
</gene>
<reference evidence="2" key="1">
    <citation type="journal article" date="2023" name="Mol. Phylogenet. Evol.">
        <title>Genome-scale phylogeny and comparative genomics of the fungal order Sordariales.</title>
        <authorList>
            <person name="Hensen N."/>
            <person name="Bonometti L."/>
            <person name="Westerberg I."/>
            <person name="Brannstrom I.O."/>
            <person name="Guillou S."/>
            <person name="Cros-Aarteil S."/>
            <person name="Calhoun S."/>
            <person name="Haridas S."/>
            <person name="Kuo A."/>
            <person name="Mondo S."/>
            <person name="Pangilinan J."/>
            <person name="Riley R."/>
            <person name="LaButti K."/>
            <person name="Andreopoulos B."/>
            <person name="Lipzen A."/>
            <person name="Chen C."/>
            <person name="Yan M."/>
            <person name="Daum C."/>
            <person name="Ng V."/>
            <person name="Clum A."/>
            <person name="Steindorff A."/>
            <person name="Ohm R.A."/>
            <person name="Martin F."/>
            <person name="Silar P."/>
            <person name="Natvig D.O."/>
            <person name="Lalanne C."/>
            <person name="Gautier V."/>
            <person name="Ament-Velasquez S.L."/>
            <person name="Kruys A."/>
            <person name="Hutchinson M.I."/>
            <person name="Powell A.J."/>
            <person name="Barry K."/>
            <person name="Miller A.N."/>
            <person name="Grigoriev I.V."/>
            <person name="Debuchy R."/>
            <person name="Gladieux P."/>
            <person name="Hiltunen Thoren M."/>
            <person name="Johannesson H."/>
        </authorList>
    </citation>
    <scope>NUCLEOTIDE SEQUENCE</scope>
    <source>
        <strain evidence="2">CBS 314.62</strain>
    </source>
</reference>
<dbReference type="AlphaFoldDB" id="A0AAE1CIB7"/>
<evidence type="ECO:0000256" key="1">
    <source>
        <dbReference type="SAM" id="MobiDB-lite"/>
    </source>
</evidence>
<evidence type="ECO:0000313" key="2">
    <source>
        <dbReference type="EMBL" id="KAK3695741.1"/>
    </source>
</evidence>
<protein>
    <submittedName>
        <fullName evidence="2">Uncharacterized protein</fullName>
    </submittedName>
</protein>
<feature type="compositionally biased region" description="Polar residues" evidence="1">
    <location>
        <begin position="8"/>
        <end position="19"/>
    </location>
</feature>